<dbReference type="EMBL" id="GL377309">
    <property type="protein sequence ID" value="EFI94786.1"/>
    <property type="molecule type" value="Genomic_DNA"/>
</dbReference>
<feature type="compositionally biased region" description="Polar residues" evidence="1">
    <location>
        <begin position="157"/>
        <end position="195"/>
    </location>
</feature>
<feature type="compositionally biased region" description="Basic and acidic residues" evidence="1">
    <location>
        <begin position="355"/>
        <end position="364"/>
    </location>
</feature>
<dbReference type="PROSITE" id="PS51140">
    <property type="entry name" value="CUE"/>
    <property type="match status" value="1"/>
</dbReference>
<dbReference type="GO" id="GO:0005737">
    <property type="term" value="C:cytoplasm"/>
    <property type="evidence" value="ECO:0007669"/>
    <property type="project" value="TreeGrafter"/>
</dbReference>
<dbReference type="InterPro" id="IPR003892">
    <property type="entry name" value="CUE"/>
</dbReference>
<dbReference type="GO" id="GO:0006511">
    <property type="term" value="P:ubiquitin-dependent protein catabolic process"/>
    <property type="evidence" value="ECO:0007669"/>
    <property type="project" value="TreeGrafter"/>
</dbReference>
<dbReference type="RefSeq" id="XP_003029689.1">
    <property type="nucleotide sequence ID" value="XM_003029643.1"/>
</dbReference>
<dbReference type="HOGENOM" id="CLU_039542_0_0_1"/>
<evidence type="ECO:0000313" key="3">
    <source>
        <dbReference type="EMBL" id="EFI94786.1"/>
    </source>
</evidence>
<feature type="domain" description="CUE" evidence="2">
    <location>
        <begin position="68"/>
        <end position="111"/>
    </location>
</feature>
<feature type="region of interest" description="Disordered" evidence="1">
    <location>
        <begin position="221"/>
        <end position="364"/>
    </location>
</feature>
<sequence length="364" mass="38829">MSSPPTLPERRPESPAMPSASSPSPPPPAIPTAVAPAIANPFDGPDSPPPASMTEPQHAPPTGQTEPPADPRVAALKAMFPDFDDQILLSVLDSVNGNQDRAIDMLLGMSDPEYKGTQAPEAPSRPQTQEDLDAEFARRLMLEEQEANDRAAAMYYEQQQSRYANSGWQPQSGPGGTNNAPNSGNDTMSDIQAQVKQFGETAGKTLGSLFSKVKAKIQELDTNNSGGGASGSQAPQQQQQQAQWAASPNANYQPYRRSQESSARRSHEAAAAHYEDSEPIRLGSPPAEAGRSSQGYDVSPSPSPAPRPTSRSSRPIDGGKLGILPKRPVSLVRDPSPKPSDDDDDLEYAENPFETEDKGVKPAK</sequence>
<evidence type="ECO:0000256" key="1">
    <source>
        <dbReference type="SAM" id="MobiDB-lite"/>
    </source>
</evidence>
<dbReference type="GO" id="GO:0043130">
    <property type="term" value="F:ubiquitin binding"/>
    <property type="evidence" value="ECO:0007669"/>
    <property type="project" value="InterPro"/>
</dbReference>
<dbReference type="PANTHER" id="PTHR16461">
    <property type="entry name" value="TOLL-INTERACTING PROTEIN"/>
    <property type="match status" value="1"/>
</dbReference>
<dbReference type="Pfam" id="PF02845">
    <property type="entry name" value="CUE"/>
    <property type="match status" value="1"/>
</dbReference>
<feature type="region of interest" description="Disordered" evidence="1">
    <location>
        <begin position="152"/>
        <end position="196"/>
    </location>
</feature>
<organism evidence="4">
    <name type="scientific">Schizophyllum commune (strain H4-8 / FGSC 9210)</name>
    <name type="common">Split gill fungus</name>
    <dbReference type="NCBI Taxonomy" id="578458"/>
    <lineage>
        <taxon>Eukaryota</taxon>
        <taxon>Fungi</taxon>
        <taxon>Dikarya</taxon>
        <taxon>Basidiomycota</taxon>
        <taxon>Agaricomycotina</taxon>
        <taxon>Agaricomycetes</taxon>
        <taxon>Agaricomycetidae</taxon>
        <taxon>Agaricales</taxon>
        <taxon>Schizophyllaceae</taxon>
        <taxon>Schizophyllum</taxon>
    </lineage>
</organism>
<dbReference type="AlphaFoldDB" id="D8QBN5"/>
<dbReference type="InParanoid" id="D8QBN5"/>
<dbReference type="PANTHER" id="PTHR16461:SF5">
    <property type="entry name" value="TOLL-INTERACTING PROTEIN"/>
    <property type="match status" value="1"/>
</dbReference>
<name>D8QBN5_SCHCM</name>
<dbReference type="STRING" id="578458.D8QBN5"/>
<dbReference type="SUPFAM" id="SSF46934">
    <property type="entry name" value="UBA-like"/>
    <property type="match status" value="1"/>
</dbReference>
<feature type="compositionally biased region" description="Basic and acidic residues" evidence="1">
    <location>
        <begin position="257"/>
        <end position="279"/>
    </location>
</feature>
<evidence type="ECO:0000259" key="2">
    <source>
        <dbReference type="PROSITE" id="PS51140"/>
    </source>
</evidence>
<dbReference type="eggNOG" id="ENOG502S9QN">
    <property type="taxonomic scope" value="Eukaryota"/>
</dbReference>
<feature type="compositionally biased region" description="Low complexity" evidence="1">
    <location>
        <begin position="231"/>
        <end position="251"/>
    </location>
</feature>
<dbReference type="SMART" id="SM00546">
    <property type="entry name" value="CUE"/>
    <property type="match status" value="1"/>
</dbReference>
<dbReference type="CDD" id="cd14279">
    <property type="entry name" value="CUE"/>
    <property type="match status" value="1"/>
</dbReference>
<dbReference type="Proteomes" id="UP000007431">
    <property type="component" value="Unassembled WGS sequence"/>
</dbReference>
<reference evidence="3 4" key="1">
    <citation type="journal article" date="2010" name="Nat. Biotechnol.">
        <title>Genome sequence of the model mushroom Schizophyllum commune.</title>
        <authorList>
            <person name="Ohm R.A."/>
            <person name="de Jong J.F."/>
            <person name="Lugones L.G."/>
            <person name="Aerts A."/>
            <person name="Kothe E."/>
            <person name="Stajich J.E."/>
            <person name="de Vries R.P."/>
            <person name="Record E."/>
            <person name="Levasseur A."/>
            <person name="Baker S.E."/>
            <person name="Bartholomew K.A."/>
            <person name="Coutinho P.M."/>
            <person name="Erdmann S."/>
            <person name="Fowler T.J."/>
            <person name="Gathman A.C."/>
            <person name="Lombard V."/>
            <person name="Henrissat B."/>
            <person name="Knabe N."/>
            <person name="Kuees U."/>
            <person name="Lilly W.W."/>
            <person name="Lindquist E."/>
            <person name="Lucas S."/>
            <person name="Magnuson J.K."/>
            <person name="Piumi F."/>
            <person name="Raudaskoski M."/>
            <person name="Salamov A."/>
            <person name="Schmutz J."/>
            <person name="Schwarze F.W.M.R."/>
            <person name="vanKuyk P.A."/>
            <person name="Horton J.S."/>
            <person name="Grigoriev I.V."/>
            <person name="Woesten H.A.B."/>
        </authorList>
    </citation>
    <scope>NUCLEOTIDE SEQUENCE [LARGE SCALE GENOMIC DNA]</scope>
    <source>
        <strain evidence="4">H4-8 / FGSC 9210</strain>
    </source>
</reference>
<dbReference type="InterPro" id="IPR009060">
    <property type="entry name" value="UBA-like_sf"/>
</dbReference>
<gene>
    <name evidence="3" type="ORF">SCHCODRAFT_236497</name>
</gene>
<protein>
    <recommendedName>
        <fullName evidence="2">CUE domain-containing protein</fullName>
    </recommendedName>
</protein>
<dbReference type="OMA" id="MFPDFDV"/>
<proteinExistence type="predicted"/>
<dbReference type="GeneID" id="9594039"/>
<accession>D8QBN5</accession>
<dbReference type="KEGG" id="scm:SCHCO_02633983"/>
<dbReference type="VEuPathDB" id="FungiDB:SCHCODRAFT_02633983"/>
<dbReference type="Gene3D" id="1.10.8.10">
    <property type="entry name" value="DNA helicase RuvA subunit, C-terminal domain"/>
    <property type="match status" value="1"/>
</dbReference>
<dbReference type="OrthoDB" id="9942608at2759"/>
<dbReference type="GO" id="GO:0031624">
    <property type="term" value="F:ubiquitin conjugating enzyme binding"/>
    <property type="evidence" value="ECO:0007669"/>
    <property type="project" value="TreeGrafter"/>
</dbReference>
<evidence type="ECO:0000313" key="4">
    <source>
        <dbReference type="Proteomes" id="UP000007431"/>
    </source>
</evidence>
<keyword evidence="4" id="KW-1185">Reference proteome</keyword>
<feature type="region of interest" description="Disordered" evidence="1">
    <location>
        <begin position="1"/>
        <end position="71"/>
    </location>
</feature>
<feature type="compositionally biased region" description="Low complexity" evidence="1">
    <location>
        <begin position="31"/>
        <end position="41"/>
    </location>
</feature>